<dbReference type="EMBL" id="CP019478">
    <property type="protein sequence ID" value="UQC86215.1"/>
    <property type="molecule type" value="Genomic_DNA"/>
</dbReference>
<dbReference type="PANTHER" id="PTHR17630:SF44">
    <property type="entry name" value="PROTEIN AIM2"/>
    <property type="match status" value="1"/>
</dbReference>
<proteinExistence type="predicted"/>
<evidence type="ECO:0000259" key="1">
    <source>
        <dbReference type="Pfam" id="PF01738"/>
    </source>
</evidence>
<sequence length="359" mass="39025">MVIYVMETWIGWIILTEGTEHNDWRTILKRRRKSSASSLGPDWNLLPAPATLNPSPVLRHVYRLGKGYLQDTTRISVRMTIQENRFRSGLFSKTFKMLSKTIVAALLGLVSLTNAAKKCPVADVSAIAHTGTPIGEEVKYNGLTQYVTKPSTRGNRTVGVLYLTDVFGIQLAQNKLLSDSFARAGYISVAPDLFNGSPAPNDINIPGFNTTAFLAQHGPNVTDPIIANSIKYLREELGVSKVAVTGYCFGGRYSFRVLAEGKGADVGFAAHPSLLTDEEITAITGPASVAAAETDNLMSPARRAEVEALLSETGQPFSLAVYGGTSHGFGVRANISDPRQKFGKEEAFFQAVRFFDTWA</sequence>
<dbReference type="KEGG" id="clup:CLUP02_11715"/>
<dbReference type="SUPFAM" id="SSF53474">
    <property type="entry name" value="alpha/beta-Hydrolases"/>
    <property type="match status" value="1"/>
</dbReference>
<dbReference type="AlphaFoldDB" id="A0A9Q8SZX3"/>
<name>A0A9Q8SZX3_9PEZI</name>
<dbReference type="InterPro" id="IPR029058">
    <property type="entry name" value="AB_hydrolase_fold"/>
</dbReference>
<evidence type="ECO:0000313" key="3">
    <source>
        <dbReference type="Proteomes" id="UP000830671"/>
    </source>
</evidence>
<reference evidence="2" key="1">
    <citation type="journal article" date="2021" name="Mol. Plant Microbe Interact.">
        <title>Complete Genome Sequence of the Plant-Pathogenic Fungus Colletotrichum lupini.</title>
        <authorList>
            <person name="Baroncelli R."/>
            <person name="Pensec F."/>
            <person name="Da Lio D."/>
            <person name="Boufleur T."/>
            <person name="Vicente I."/>
            <person name="Sarrocco S."/>
            <person name="Picot A."/>
            <person name="Baraldi E."/>
            <person name="Sukno S."/>
            <person name="Thon M."/>
            <person name="Le Floch G."/>
        </authorList>
    </citation>
    <scope>NUCLEOTIDE SEQUENCE</scope>
    <source>
        <strain evidence="2">IMI 504893</strain>
    </source>
</reference>
<dbReference type="PANTHER" id="PTHR17630">
    <property type="entry name" value="DIENELACTONE HYDROLASE"/>
    <property type="match status" value="1"/>
</dbReference>
<dbReference type="InterPro" id="IPR002925">
    <property type="entry name" value="Dienelactn_hydro"/>
</dbReference>
<accession>A0A9Q8SZX3</accession>
<dbReference type="Proteomes" id="UP000830671">
    <property type="component" value="Chromosome 6"/>
</dbReference>
<gene>
    <name evidence="2" type="ORF">CLUP02_11715</name>
</gene>
<dbReference type="RefSeq" id="XP_049147827.1">
    <property type="nucleotide sequence ID" value="XM_049290682.1"/>
</dbReference>
<dbReference type="Pfam" id="PF01738">
    <property type="entry name" value="DLH"/>
    <property type="match status" value="1"/>
</dbReference>
<protein>
    <submittedName>
        <fullName evidence="2">Dienelactone hydrolase</fullName>
    </submittedName>
</protein>
<keyword evidence="3" id="KW-1185">Reference proteome</keyword>
<feature type="domain" description="Dienelactone hydrolase" evidence="1">
    <location>
        <begin position="146"/>
        <end position="357"/>
    </location>
</feature>
<dbReference type="GO" id="GO:0016787">
    <property type="term" value="F:hydrolase activity"/>
    <property type="evidence" value="ECO:0007669"/>
    <property type="project" value="UniProtKB-KW"/>
</dbReference>
<evidence type="ECO:0000313" key="2">
    <source>
        <dbReference type="EMBL" id="UQC86215.1"/>
    </source>
</evidence>
<keyword evidence="2" id="KW-0378">Hydrolase</keyword>
<dbReference type="GeneID" id="73345692"/>
<organism evidence="2 3">
    <name type="scientific">Colletotrichum lupini</name>
    <dbReference type="NCBI Taxonomy" id="145971"/>
    <lineage>
        <taxon>Eukaryota</taxon>
        <taxon>Fungi</taxon>
        <taxon>Dikarya</taxon>
        <taxon>Ascomycota</taxon>
        <taxon>Pezizomycotina</taxon>
        <taxon>Sordariomycetes</taxon>
        <taxon>Hypocreomycetidae</taxon>
        <taxon>Glomerellales</taxon>
        <taxon>Glomerellaceae</taxon>
        <taxon>Colletotrichum</taxon>
        <taxon>Colletotrichum acutatum species complex</taxon>
    </lineage>
</organism>
<dbReference type="Gene3D" id="3.40.50.1820">
    <property type="entry name" value="alpha/beta hydrolase"/>
    <property type="match status" value="1"/>
</dbReference>